<sequence length="328" mass="38052">SDKDHTTTVTSGLPEVDHQLNFNSSLWQQIRILTYRMLLQTYRDKSYLYLHGLVYLFLILMVGGIYYNMGFDGAKQLYNFGFCYICIIVFLYVPMLPVLLRFPFEVQLLKREYFNRWYSLPAYFCALSIARAPLQVIVCTIYVFSVYWLSDQPLELVRMGQFLVVCLLIGFVSETLGLSISSRLDIVNSVFIGPTLSVPLMLFAVYGMGAGTQSIPIYMRVLMCLSYLRFGFEGLMYAIYGNGRAMVPCPPEETYCHFRSPKTLLTETGLENSDIWIAVLGLTVYVVLFKTIFYFLLRWRLSRHSNFAALNYVGRIIKMHFNFTQQYR</sequence>
<evidence type="ECO:0000256" key="5">
    <source>
        <dbReference type="ARBA" id="ARBA00023136"/>
    </source>
</evidence>
<dbReference type="PANTHER" id="PTHR48041">
    <property type="entry name" value="ABC TRANSPORTER G FAMILY MEMBER 28"/>
    <property type="match status" value="1"/>
</dbReference>
<proteinExistence type="predicted"/>
<protein>
    <recommendedName>
        <fullName evidence="7">ABC-2 type transporter transmembrane domain-containing protein</fullName>
    </recommendedName>
</protein>
<comment type="caution">
    <text evidence="8">The sequence shown here is derived from an EMBL/GenBank/DDBJ whole genome shotgun (WGS) entry which is preliminary data.</text>
</comment>
<evidence type="ECO:0000313" key="8">
    <source>
        <dbReference type="EMBL" id="GFG38215.1"/>
    </source>
</evidence>
<evidence type="ECO:0000256" key="1">
    <source>
        <dbReference type="ARBA" id="ARBA00004141"/>
    </source>
</evidence>
<evidence type="ECO:0000256" key="6">
    <source>
        <dbReference type="SAM" id="Phobius"/>
    </source>
</evidence>
<feature type="domain" description="ABC-2 type transporter transmembrane" evidence="7">
    <location>
        <begin position="28"/>
        <end position="240"/>
    </location>
</feature>
<evidence type="ECO:0000256" key="4">
    <source>
        <dbReference type="ARBA" id="ARBA00022989"/>
    </source>
</evidence>
<keyword evidence="2" id="KW-0813">Transport</keyword>
<dbReference type="Proteomes" id="UP000502823">
    <property type="component" value="Unassembled WGS sequence"/>
</dbReference>
<feature type="transmembrane region" description="Helical" evidence="6">
    <location>
        <begin position="120"/>
        <end position="150"/>
    </location>
</feature>
<feature type="transmembrane region" description="Helical" evidence="6">
    <location>
        <begin position="47"/>
        <end position="67"/>
    </location>
</feature>
<feature type="transmembrane region" description="Helical" evidence="6">
    <location>
        <begin position="162"/>
        <end position="180"/>
    </location>
</feature>
<keyword evidence="4 6" id="KW-1133">Transmembrane helix</keyword>
<feature type="non-terminal residue" evidence="8">
    <location>
        <position position="1"/>
    </location>
</feature>
<feature type="transmembrane region" description="Helical" evidence="6">
    <location>
        <begin position="275"/>
        <end position="297"/>
    </location>
</feature>
<dbReference type="EMBL" id="BLKM01012983">
    <property type="protein sequence ID" value="GFG38215.1"/>
    <property type="molecule type" value="Genomic_DNA"/>
</dbReference>
<dbReference type="GO" id="GO:0005886">
    <property type="term" value="C:plasma membrane"/>
    <property type="evidence" value="ECO:0007669"/>
    <property type="project" value="TreeGrafter"/>
</dbReference>
<organism evidence="8 9">
    <name type="scientific">Coptotermes formosanus</name>
    <name type="common">Formosan subterranean termite</name>
    <dbReference type="NCBI Taxonomy" id="36987"/>
    <lineage>
        <taxon>Eukaryota</taxon>
        <taxon>Metazoa</taxon>
        <taxon>Ecdysozoa</taxon>
        <taxon>Arthropoda</taxon>
        <taxon>Hexapoda</taxon>
        <taxon>Insecta</taxon>
        <taxon>Pterygota</taxon>
        <taxon>Neoptera</taxon>
        <taxon>Polyneoptera</taxon>
        <taxon>Dictyoptera</taxon>
        <taxon>Blattodea</taxon>
        <taxon>Blattoidea</taxon>
        <taxon>Termitoidae</taxon>
        <taxon>Rhinotermitidae</taxon>
        <taxon>Coptotermes</taxon>
    </lineage>
</organism>
<reference evidence="9" key="1">
    <citation type="submission" date="2020-01" db="EMBL/GenBank/DDBJ databases">
        <title>Draft genome sequence of the Termite Coptotermes fromosanus.</title>
        <authorList>
            <person name="Itakura S."/>
            <person name="Yosikawa Y."/>
            <person name="Umezawa K."/>
        </authorList>
    </citation>
    <scope>NUCLEOTIDE SEQUENCE [LARGE SCALE GENOMIC DNA]</scope>
</reference>
<name>A0A6L2Q604_COPFO</name>
<accession>A0A6L2Q604</accession>
<evidence type="ECO:0000256" key="3">
    <source>
        <dbReference type="ARBA" id="ARBA00022692"/>
    </source>
</evidence>
<gene>
    <name evidence="8" type="ORF">Cfor_03818</name>
</gene>
<dbReference type="GO" id="GO:0140359">
    <property type="term" value="F:ABC-type transporter activity"/>
    <property type="evidence" value="ECO:0007669"/>
    <property type="project" value="InterPro"/>
</dbReference>
<keyword evidence="5 6" id="KW-0472">Membrane</keyword>
<keyword evidence="3 6" id="KW-0812">Transmembrane</keyword>
<evidence type="ECO:0000313" key="9">
    <source>
        <dbReference type="Proteomes" id="UP000502823"/>
    </source>
</evidence>
<dbReference type="InterPro" id="IPR013525">
    <property type="entry name" value="ABC2_TM"/>
</dbReference>
<evidence type="ECO:0000259" key="7">
    <source>
        <dbReference type="Pfam" id="PF01061"/>
    </source>
</evidence>
<feature type="transmembrane region" description="Helical" evidence="6">
    <location>
        <begin position="79"/>
        <end position="100"/>
    </location>
</feature>
<feature type="transmembrane region" description="Helical" evidence="6">
    <location>
        <begin position="186"/>
        <end position="205"/>
    </location>
</feature>
<evidence type="ECO:0000256" key="2">
    <source>
        <dbReference type="ARBA" id="ARBA00022448"/>
    </source>
</evidence>
<dbReference type="Pfam" id="PF01061">
    <property type="entry name" value="ABC2_membrane"/>
    <property type="match status" value="1"/>
</dbReference>
<dbReference type="PANTHER" id="PTHR48041:SF15">
    <property type="entry name" value="FI05267P"/>
    <property type="match status" value="1"/>
</dbReference>
<comment type="subcellular location">
    <subcellularLocation>
        <location evidence="1">Membrane</location>
        <topology evidence="1">Multi-pass membrane protein</topology>
    </subcellularLocation>
</comment>
<dbReference type="OrthoDB" id="66620at2759"/>
<dbReference type="InParanoid" id="A0A6L2Q604"/>
<keyword evidence="9" id="KW-1185">Reference proteome</keyword>
<dbReference type="InterPro" id="IPR050352">
    <property type="entry name" value="ABCG_transporters"/>
</dbReference>
<dbReference type="AlphaFoldDB" id="A0A6L2Q604"/>